<dbReference type="PROSITE" id="PS50940">
    <property type="entry name" value="CHIT_BIND_II"/>
    <property type="match status" value="1"/>
</dbReference>
<keyword evidence="2" id="KW-0147">Chitin-binding</keyword>
<dbReference type="InterPro" id="IPR002557">
    <property type="entry name" value="Chitin-bd_dom"/>
</dbReference>
<dbReference type="SUPFAM" id="SSF54556">
    <property type="entry name" value="Chitinase insertion domain"/>
    <property type="match status" value="1"/>
</dbReference>
<dbReference type="Gene3D" id="3.10.50.10">
    <property type="match status" value="1"/>
</dbReference>
<dbReference type="InterPro" id="IPR036508">
    <property type="entry name" value="Chitin-bd_dom_sf"/>
</dbReference>
<dbReference type="Pfam" id="PF00704">
    <property type="entry name" value="Glyco_hydro_18"/>
    <property type="match status" value="1"/>
</dbReference>
<dbReference type="SUPFAM" id="SSF57625">
    <property type="entry name" value="Invertebrate chitin-binding proteins"/>
    <property type="match status" value="1"/>
</dbReference>
<evidence type="ECO:0000259" key="5">
    <source>
        <dbReference type="PROSITE" id="PS50940"/>
    </source>
</evidence>
<dbReference type="GO" id="GO:0005975">
    <property type="term" value="P:carbohydrate metabolic process"/>
    <property type="evidence" value="ECO:0007669"/>
    <property type="project" value="InterPro"/>
</dbReference>
<feature type="chain" id="PRO_5028258732" evidence="4">
    <location>
        <begin position="21"/>
        <end position="469"/>
    </location>
</feature>
<evidence type="ECO:0000256" key="1">
    <source>
        <dbReference type="ARBA" id="ARBA00009121"/>
    </source>
</evidence>
<gene>
    <name evidence="8" type="primary">Cht12</name>
</gene>
<keyword evidence="3 4" id="KW-0732">Signal</keyword>
<organism evidence="7 8">
    <name type="scientific">Drosophila kikkawai</name>
    <name type="common">Fruit fly</name>
    <dbReference type="NCBI Taxonomy" id="30033"/>
    <lineage>
        <taxon>Eukaryota</taxon>
        <taxon>Metazoa</taxon>
        <taxon>Ecdysozoa</taxon>
        <taxon>Arthropoda</taxon>
        <taxon>Hexapoda</taxon>
        <taxon>Insecta</taxon>
        <taxon>Pterygota</taxon>
        <taxon>Neoptera</taxon>
        <taxon>Endopterygota</taxon>
        <taxon>Diptera</taxon>
        <taxon>Brachycera</taxon>
        <taxon>Muscomorpha</taxon>
        <taxon>Ephydroidea</taxon>
        <taxon>Drosophilidae</taxon>
        <taxon>Drosophila</taxon>
        <taxon>Sophophora</taxon>
    </lineage>
</organism>
<name>A0A6P4IZD9_DROKI</name>
<evidence type="ECO:0000256" key="2">
    <source>
        <dbReference type="ARBA" id="ARBA00022669"/>
    </source>
</evidence>
<dbReference type="PANTHER" id="PTHR11177">
    <property type="entry name" value="CHITINASE"/>
    <property type="match status" value="1"/>
</dbReference>
<dbReference type="InterPro" id="IPR001223">
    <property type="entry name" value="Glyco_hydro18_cat"/>
</dbReference>
<keyword evidence="7" id="KW-1185">Reference proteome</keyword>
<evidence type="ECO:0000313" key="7">
    <source>
        <dbReference type="Proteomes" id="UP001652661"/>
    </source>
</evidence>
<dbReference type="Gene3D" id="2.170.140.10">
    <property type="entry name" value="Chitin binding domain"/>
    <property type="match status" value="1"/>
</dbReference>
<feature type="domain" description="GH18" evidence="6">
    <location>
        <begin position="23"/>
        <end position="377"/>
    </location>
</feature>
<dbReference type="PANTHER" id="PTHR11177:SF317">
    <property type="entry name" value="CHITINASE 12-RELATED"/>
    <property type="match status" value="1"/>
</dbReference>
<protein>
    <submittedName>
        <fullName evidence="8">Chitinase-3-like protein 1</fullName>
    </submittedName>
</protein>
<reference evidence="8" key="2">
    <citation type="submission" date="2025-08" db="UniProtKB">
        <authorList>
            <consortium name="RefSeq"/>
        </authorList>
    </citation>
    <scope>IDENTIFICATION</scope>
    <source>
        <strain evidence="8">14028-0561.14</strain>
        <tissue evidence="8">Whole fly</tissue>
    </source>
</reference>
<dbReference type="InterPro" id="IPR029070">
    <property type="entry name" value="Chitinase_insertion_sf"/>
</dbReference>
<dbReference type="PROSITE" id="PS51910">
    <property type="entry name" value="GH18_2"/>
    <property type="match status" value="1"/>
</dbReference>
<proteinExistence type="inferred from homology"/>
<dbReference type="SUPFAM" id="SSF51445">
    <property type="entry name" value="(Trans)glycosidases"/>
    <property type="match status" value="1"/>
</dbReference>
<comment type="similarity">
    <text evidence="1">Belongs to the glycosyl hydrolase 18 family. Chitinase class II subfamily.</text>
</comment>
<evidence type="ECO:0000256" key="3">
    <source>
        <dbReference type="ARBA" id="ARBA00022729"/>
    </source>
</evidence>
<dbReference type="RefSeq" id="XP_017027673.1">
    <property type="nucleotide sequence ID" value="XM_017172184.3"/>
</dbReference>
<sequence>MASFVIVLALAIFLIATCAAKEYKIFCQYDMKSYYYKNTSLFYSWKIDTRLCTHLVLGTGIGVNEETGAVKVKNNDLLDKDLLIHGTNLKYDSVQKVIISIGGFDEDSQIFSKMAASDKRRAEFCKSLVDFMLGMGYEGAQIDWRYPTQRGGYPVDRRNFVLLLQELSLIFREHKFILGVVALGRTDKQTLESYDIPEIVKNVDFVNLMVDDERDKYNIRLSYVAPLFGATNSVAAGVKHWKKTGKSPDKLILNVPFFGRSFTMDTNQSAVGSPCKGPGLPARNSAIVGFTTFNEYCTQASKWSNYFDKVAKVPYATRDNQWLSFENSESIWAKMHYLKKNQLGGAMAWTIDADDFLGNCGIRFGLLSNIHSALGDPNALTTQAPTTEASGICPRDGLIRDKWECRYYYECRNGKRFDYECVEGQFFDEAKGYCRPAKEVKCDQDFVVWRPGMPVYSYENLPLNLKVVE</sequence>
<dbReference type="InterPro" id="IPR050314">
    <property type="entry name" value="Glycosyl_Hydrlase_18"/>
</dbReference>
<dbReference type="InterPro" id="IPR017853">
    <property type="entry name" value="GH"/>
</dbReference>
<dbReference type="InterPro" id="IPR011583">
    <property type="entry name" value="Chitinase_II/V-like_cat"/>
</dbReference>
<dbReference type="SMART" id="SM00494">
    <property type="entry name" value="ChtBD2"/>
    <property type="match status" value="1"/>
</dbReference>
<dbReference type="Proteomes" id="UP001652661">
    <property type="component" value="Chromosome 2R"/>
</dbReference>
<reference evidence="7" key="1">
    <citation type="submission" date="2025-05" db="UniProtKB">
        <authorList>
            <consortium name="RefSeq"/>
        </authorList>
    </citation>
    <scope>NUCLEOTIDE SEQUENCE [LARGE SCALE GENOMIC DNA]</scope>
    <source>
        <strain evidence="7">14028-0561.14</strain>
    </source>
</reference>
<dbReference type="GO" id="GO:0005576">
    <property type="term" value="C:extracellular region"/>
    <property type="evidence" value="ECO:0007669"/>
    <property type="project" value="InterPro"/>
</dbReference>
<feature type="domain" description="Chitin-binding type-2" evidence="5">
    <location>
        <begin position="390"/>
        <end position="444"/>
    </location>
</feature>
<evidence type="ECO:0000259" key="6">
    <source>
        <dbReference type="PROSITE" id="PS51910"/>
    </source>
</evidence>
<feature type="signal peptide" evidence="4">
    <location>
        <begin position="1"/>
        <end position="20"/>
    </location>
</feature>
<dbReference type="AlphaFoldDB" id="A0A6P4IZD9"/>
<evidence type="ECO:0000256" key="4">
    <source>
        <dbReference type="SAM" id="SignalP"/>
    </source>
</evidence>
<dbReference type="GO" id="GO:0008061">
    <property type="term" value="F:chitin binding"/>
    <property type="evidence" value="ECO:0007669"/>
    <property type="project" value="UniProtKB-KW"/>
</dbReference>
<dbReference type="Gene3D" id="3.20.20.80">
    <property type="entry name" value="Glycosidases"/>
    <property type="match status" value="1"/>
</dbReference>
<dbReference type="SMART" id="SM00636">
    <property type="entry name" value="Glyco_18"/>
    <property type="match status" value="1"/>
</dbReference>
<dbReference type="Pfam" id="PF01607">
    <property type="entry name" value="CBM_14"/>
    <property type="match status" value="1"/>
</dbReference>
<evidence type="ECO:0000313" key="8">
    <source>
        <dbReference type="RefSeq" id="XP_017027673.1"/>
    </source>
</evidence>
<dbReference type="OrthoDB" id="76388at2759"/>
<dbReference type="GO" id="GO:0006032">
    <property type="term" value="P:chitin catabolic process"/>
    <property type="evidence" value="ECO:0007669"/>
    <property type="project" value="TreeGrafter"/>
</dbReference>
<dbReference type="GO" id="GO:0004568">
    <property type="term" value="F:chitinase activity"/>
    <property type="evidence" value="ECO:0007669"/>
    <property type="project" value="TreeGrafter"/>
</dbReference>
<accession>A0A6P4IZD9</accession>